<evidence type="ECO:0000313" key="2">
    <source>
        <dbReference type="EMBL" id="KZV88625.1"/>
    </source>
</evidence>
<gene>
    <name evidence="2" type="ORF">EXIGLDRAFT_751594</name>
</gene>
<dbReference type="AlphaFoldDB" id="A0A165F9G7"/>
<dbReference type="Pfam" id="PF18759">
    <property type="entry name" value="Plavaka"/>
    <property type="match status" value="1"/>
</dbReference>
<feature type="region of interest" description="Disordered" evidence="1">
    <location>
        <begin position="662"/>
        <end position="693"/>
    </location>
</feature>
<feature type="region of interest" description="Disordered" evidence="1">
    <location>
        <begin position="1029"/>
        <end position="1134"/>
    </location>
</feature>
<accession>A0A165F9G7</accession>
<feature type="compositionally biased region" description="Acidic residues" evidence="1">
    <location>
        <begin position="1078"/>
        <end position="1134"/>
    </location>
</feature>
<sequence length="1134" mass="128894">MDSDAGTVEPIAVDVPSEPARQAVLPEEPARRRRTQHRVPAKFRDLAPEPLPRVETVAARVQRVVEQVVERVFEPVKTVANAFGLFRVFRTEPVHDPVHAGPAPPPAPIQPSARSAPSWHPYPNRSTALFNHWFWNDGTTKTCDSRSSLLDVLLQPGFVLDDLRDINWSNLDDALASDLGSFGDGWLSESIRIDVPGGRGIEARPVDIPGFQRRPLIPLLEHILATDPTVETHWNWTPSALMHQDNAGNASRTAGEVFHSPRAERLYNQVQRLPREPEDTLERRVIYLMPGSDATHLAQFGTASAWPGLMGIGNQSNYVRTRRDAHAMHHFASFPKIPDAVHDEIKAMNVKKSVKKKILTQIRRDLMHGCWKQILDKDFCRAYKEGFVVTCQDGVARRFFPRFYTYTADYPEKMLMATLRDNGALPCPRCHVKKTNIHQLGTPEDRNTRTIDARKHDGFWRSTVSKVRGWILKGTCALAGKIVEMRLQEWSWVPTENAFNALKDLDPSFSIFCLFAPDLLHEFELGVWKSLLIHLLRILYAVDPHLLEELDSRFRQIPIFGRFSIRRFSNNVSELKQLAAHNFEDILQCSIPAFENLLPEPFNTTVMNILYTFAEWHALAKLRLQTEDTLKSLEETTITLGAQMRSFSSELCPEFRTVELPREQRARARREARANTAADTSGSSAPVEKAPKEKGLNINTVKLHSLGDYTPFIRECGSSDAYSSLLVENAHPQLKQLYHRSNKRNAGKQISRMERIQAANREIFLAMEPARCAPVLRGVDEGAALLPASAKRADVSARQREYIDIADWVDDQAGHPRAKDFSNRLRDHLLNRLQKRDYDGDEAAHTTAERLTVNIIQNRMYSHKTASIHYTTYDVRHGEDTIHVGNDRVDIMLRALEDDSDGHPYWYARVLGIYHVNVLYTVPGTVGARKPRLMRFLHIRWFGRDMESPSTADRPRLTRLGWDTANEYGFVDPELVLRACHIVPAFAHGKEGERFMGVGEADWRWYYVMRWSDRDLFMRMRGGGIGHATARVAEEPQAQRTPAGEPERRSGDDATMLEEDETQGAETEEQVHEHDEPAPDEDEDEDDEGEDEGSEEEGEEEEDDLLCDSGEEDGQDNVDDLAMEDDDSDLDYCD</sequence>
<dbReference type="InterPro" id="IPR041078">
    <property type="entry name" value="Plavaka"/>
</dbReference>
<name>A0A165F9G7_EXIGL</name>
<dbReference type="InParanoid" id="A0A165F9G7"/>
<protein>
    <submittedName>
        <fullName evidence="2">Uncharacterized protein</fullName>
    </submittedName>
</protein>
<keyword evidence="3" id="KW-1185">Reference proteome</keyword>
<evidence type="ECO:0000256" key="1">
    <source>
        <dbReference type="SAM" id="MobiDB-lite"/>
    </source>
</evidence>
<evidence type="ECO:0000313" key="3">
    <source>
        <dbReference type="Proteomes" id="UP000077266"/>
    </source>
</evidence>
<dbReference type="Proteomes" id="UP000077266">
    <property type="component" value="Unassembled WGS sequence"/>
</dbReference>
<dbReference type="EMBL" id="KV426095">
    <property type="protein sequence ID" value="KZV88625.1"/>
    <property type="molecule type" value="Genomic_DNA"/>
</dbReference>
<feature type="compositionally biased region" description="Basic and acidic residues" evidence="1">
    <location>
        <begin position="662"/>
        <end position="673"/>
    </location>
</feature>
<feature type="region of interest" description="Disordered" evidence="1">
    <location>
        <begin position="97"/>
        <end position="120"/>
    </location>
</feature>
<proteinExistence type="predicted"/>
<feature type="compositionally biased region" description="Acidic residues" evidence="1">
    <location>
        <begin position="1055"/>
        <end position="1068"/>
    </location>
</feature>
<dbReference type="OrthoDB" id="3208495at2759"/>
<reference evidence="2 3" key="1">
    <citation type="journal article" date="2016" name="Mol. Biol. Evol.">
        <title>Comparative Genomics of Early-Diverging Mushroom-Forming Fungi Provides Insights into the Origins of Lignocellulose Decay Capabilities.</title>
        <authorList>
            <person name="Nagy L.G."/>
            <person name="Riley R."/>
            <person name="Tritt A."/>
            <person name="Adam C."/>
            <person name="Daum C."/>
            <person name="Floudas D."/>
            <person name="Sun H."/>
            <person name="Yadav J.S."/>
            <person name="Pangilinan J."/>
            <person name="Larsson K.H."/>
            <person name="Matsuura K."/>
            <person name="Barry K."/>
            <person name="Labutti K."/>
            <person name="Kuo R."/>
            <person name="Ohm R.A."/>
            <person name="Bhattacharya S.S."/>
            <person name="Shirouzu T."/>
            <person name="Yoshinaga Y."/>
            <person name="Martin F.M."/>
            <person name="Grigoriev I.V."/>
            <person name="Hibbett D.S."/>
        </authorList>
    </citation>
    <scope>NUCLEOTIDE SEQUENCE [LARGE SCALE GENOMIC DNA]</scope>
    <source>
        <strain evidence="2 3">HHB12029</strain>
    </source>
</reference>
<organism evidence="2 3">
    <name type="scientific">Exidia glandulosa HHB12029</name>
    <dbReference type="NCBI Taxonomy" id="1314781"/>
    <lineage>
        <taxon>Eukaryota</taxon>
        <taxon>Fungi</taxon>
        <taxon>Dikarya</taxon>
        <taxon>Basidiomycota</taxon>
        <taxon>Agaricomycotina</taxon>
        <taxon>Agaricomycetes</taxon>
        <taxon>Auriculariales</taxon>
        <taxon>Exidiaceae</taxon>
        <taxon>Exidia</taxon>
    </lineage>
</organism>
<dbReference type="STRING" id="1314781.A0A165F9G7"/>